<dbReference type="GeneID" id="94194956"/>
<evidence type="ECO:0000313" key="3">
    <source>
        <dbReference type="Proteomes" id="UP001497744"/>
    </source>
</evidence>
<organism evidence="2 3">
    <name type="scientific">Babesia caballi</name>
    <dbReference type="NCBI Taxonomy" id="5871"/>
    <lineage>
        <taxon>Eukaryota</taxon>
        <taxon>Sar</taxon>
        <taxon>Alveolata</taxon>
        <taxon>Apicomplexa</taxon>
        <taxon>Aconoidasida</taxon>
        <taxon>Piroplasmida</taxon>
        <taxon>Babesiidae</taxon>
        <taxon>Babesia</taxon>
    </lineage>
</organism>
<keyword evidence="1" id="KW-0812">Transmembrane</keyword>
<keyword evidence="3" id="KW-1185">Reference proteome</keyword>
<accession>A0AAV4LUE1</accession>
<keyword evidence="1" id="KW-1133">Transmembrane helix</keyword>
<name>A0AAV4LUE1_BABCB</name>
<sequence length="367" mass="39924">MTSTVQKKSLIQPPENLKEAIDWVLRVSGRDNGRNDNDAIKDLAEEVIKLLDKDAGEVAGGVLRVMGENLKKVVEGLKKNHSQIPSRGLQGYLSNVKTYFTTVSHYGTAVPEERRKSFIKWLERDATKGTGGPISALADKLKQFMGCKGPKQFSGEGLIDKSNTYTSAYLENTTWANVPETNRSTCALMFLGIVPMLFLFLAYLYWQCTDTKGWKDMTHDESGSSGPGKDDLKMFFEAIGYKNCKINDSKKKGFDIAGFLESAFSELQTAYTEAKPNHPQNGSPSYPAFLGKLQDKAPTSTPSTDSPLSCCHLIASNFFTPNDTYDVKSTSPASPSFAGYSGLTALAGGAYGFNLGGLGTFMSALLA</sequence>
<feature type="transmembrane region" description="Helical" evidence="1">
    <location>
        <begin position="187"/>
        <end position="206"/>
    </location>
</feature>
<dbReference type="EMBL" id="BPLF01000002">
    <property type="protein sequence ID" value="GIX63475.1"/>
    <property type="molecule type" value="Genomic_DNA"/>
</dbReference>
<protein>
    <submittedName>
        <fullName evidence="2">Variant erythrocyte surface antigen-1 family protein</fullName>
    </submittedName>
</protein>
<proteinExistence type="predicted"/>
<dbReference type="RefSeq" id="XP_067715544.1">
    <property type="nucleotide sequence ID" value="XM_067859443.1"/>
</dbReference>
<keyword evidence="1" id="KW-0472">Membrane</keyword>
<reference evidence="2 3" key="1">
    <citation type="submission" date="2021-06" db="EMBL/GenBank/DDBJ databases">
        <title>Genome sequence of Babesia caballi.</title>
        <authorList>
            <person name="Yamagishi J."/>
            <person name="Kidaka T."/>
            <person name="Ochi A."/>
        </authorList>
    </citation>
    <scope>NUCLEOTIDE SEQUENCE [LARGE SCALE GENOMIC DNA]</scope>
    <source>
        <strain evidence="2">USDA-D6B2</strain>
    </source>
</reference>
<dbReference type="Proteomes" id="UP001497744">
    <property type="component" value="Unassembled WGS sequence"/>
</dbReference>
<gene>
    <name evidence="2" type="ORF">BcabD6B2_29100</name>
</gene>
<evidence type="ECO:0000256" key="1">
    <source>
        <dbReference type="SAM" id="Phobius"/>
    </source>
</evidence>
<evidence type="ECO:0000313" key="2">
    <source>
        <dbReference type="EMBL" id="GIX63475.1"/>
    </source>
</evidence>
<comment type="caution">
    <text evidence="2">The sequence shown here is derived from an EMBL/GenBank/DDBJ whole genome shotgun (WGS) entry which is preliminary data.</text>
</comment>
<dbReference type="AlphaFoldDB" id="A0AAV4LUE1"/>